<comment type="function">
    <text evidence="13">Probable chloride channel.</text>
</comment>
<keyword evidence="3 13" id="KW-0813">Transport</keyword>
<feature type="transmembrane region" description="Helical" evidence="13">
    <location>
        <begin position="202"/>
        <end position="224"/>
    </location>
</feature>
<feature type="region of interest" description="Disordered" evidence="14">
    <location>
        <begin position="771"/>
        <end position="876"/>
    </location>
</feature>
<feature type="region of interest" description="Disordered" evidence="14">
    <location>
        <begin position="1150"/>
        <end position="1218"/>
    </location>
</feature>
<keyword evidence="4" id="KW-1003">Cell membrane</keyword>
<feature type="compositionally biased region" description="Polar residues" evidence="14">
    <location>
        <begin position="802"/>
        <end position="816"/>
    </location>
</feature>
<keyword evidence="16" id="KW-1185">Reference proteome</keyword>
<evidence type="ECO:0000256" key="14">
    <source>
        <dbReference type="SAM" id="MobiDB-lite"/>
    </source>
</evidence>
<reference evidence="15" key="2">
    <citation type="submission" date="2020-05" db="UniProtKB">
        <authorList>
            <consortium name="EnsemblMetazoa"/>
        </authorList>
    </citation>
    <scope>IDENTIFICATION</scope>
    <source>
        <strain evidence="15">IAEA</strain>
    </source>
</reference>
<keyword evidence="8 13" id="KW-0472">Membrane</keyword>
<feature type="region of interest" description="Disordered" evidence="14">
    <location>
        <begin position="509"/>
        <end position="530"/>
    </location>
</feature>
<evidence type="ECO:0000256" key="5">
    <source>
        <dbReference type="ARBA" id="ARBA00022692"/>
    </source>
</evidence>
<evidence type="ECO:0000256" key="1">
    <source>
        <dbReference type="ARBA" id="ARBA00004651"/>
    </source>
</evidence>
<keyword evidence="11 13" id="KW-0868">Chloride</keyword>
<feature type="region of interest" description="Disordered" evidence="14">
    <location>
        <begin position="889"/>
        <end position="929"/>
    </location>
</feature>
<protein>
    <recommendedName>
        <fullName evidence="13">Protein tweety homolog</fullName>
    </recommendedName>
</protein>
<dbReference type="Proteomes" id="UP000092460">
    <property type="component" value="Unassembled WGS sequence"/>
</dbReference>
<evidence type="ECO:0000256" key="10">
    <source>
        <dbReference type="ARBA" id="ARBA00023180"/>
    </source>
</evidence>
<feature type="compositionally biased region" description="Polar residues" evidence="14">
    <location>
        <begin position="696"/>
        <end position="715"/>
    </location>
</feature>
<keyword evidence="5 13" id="KW-0812">Transmembrane</keyword>
<name>A0A1B0BDY5_9MUSC</name>
<sequence>MDMRDGVSFAHLINSKNRLFRYQSSDNLPPMASVAKQVVVSLYHPRVSNGFKKALLPGKQHQILKAVESNRIPQMPGYFGSVVVFSNFDLDDRGAHFKHLLNITSKENIYISDHVTEAIKHDLERKMSQHRLEAQIERVQYNQTAVMLLIETCNLVRENTSRAVTSLDNMVLYFMKTKGGENDDDTLMGLLQMGELYESIRWPATLGFLTLLLLLCTVLVIGVARRSRCALIFFSVSGLFCIIMCWLLSGIYLASSVAAGDFCMRPHEYMCRQVGMRSPYVYFLNCGTLRNRFILRLNESRDLVERARESVYLIQRMSQETYPRIDVHKTLEAMDNDLEETKRNLTVLSATLDRRAIDRHYADALRGLCGGGLLGLSLMMVAGLLTSFLFTILVYADSHAWIYLNKRRPSMDIDKSETVPLFPSNAPSANISPTAPLHHTGTINRTLLHHQQLHGGMTTGSTGTLGSSRSNGTANGLRTGFVATYNNPLHHQQQHHHKTNTTLGSTAISSRTGGAGVSSAVNNRRLSPSPPPGYDVVVHGIRHGFQQSSSYLSGPNNGKYATLTTLPRSAGSSLRSVLSSQTSNTMYRSTGNGLDRDDDKDPRDVTNNSFNRFDPKYISIGPKAVRGNNNLNVVAAATASKCATLRHVGRYGGSLKGTSPSANLRNAKTPSIATVSKDYCSQPDCITQAYPSNPTDVVTLQSAPPRSLNPNSIVNQPLPEIPNPATLQQQHQQSKISPQPLCAANLNQYRSLQRPQTQKLQLSAANTAVHTATQSTNINQQTTNQLQPPTLPPKNRHKTSPRQHNAGSSEQHQQIPQVPPPKLSNLRHQQQSYEREREKERDRERERERERERDRHERPRRSETLDNARSNSGYVEQQSAHLNIRKQYSYDSGQPNSYFHQRHSSSQVATTPNNNYHHSTSATAKQHQQQQQQLLVDAQQQMYYRSLKRGGSHGNNDMYSECACCGGGVDVVRRSACHTTSGTSAVAMAGSNHSTVVTSTAPIPLPPKKHRSSSRSRDSQETSIPAVVCNANTCIDHEYDEYCPGAYESQQSGIQRQSHSAVTAAKHHQRAATFDVADAREYELRRLGNRRSQSQVANLKYRNGGLNVMDHHRGERTHDRERSRSDHRIGSYTYDDTIINGAMTHAFSSSITNGGINHHQTSHHLNQSSDIPQQPPLQQPHQQQRQQQRREKTFKRRHKNLSPLLRGHRHPNGCKPFM</sequence>
<evidence type="ECO:0000256" key="12">
    <source>
        <dbReference type="ARBA" id="ARBA00023303"/>
    </source>
</evidence>
<evidence type="ECO:0000256" key="11">
    <source>
        <dbReference type="ARBA" id="ARBA00023214"/>
    </source>
</evidence>
<keyword evidence="9 13" id="KW-0869">Chloride channel</keyword>
<organism evidence="15 16">
    <name type="scientific">Glossina palpalis gambiensis</name>
    <dbReference type="NCBI Taxonomy" id="67801"/>
    <lineage>
        <taxon>Eukaryota</taxon>
        <taxon>Metazoa</taxon>
        <taxon>Ecdysozoa</taxon>
        <taxon>Arthropoda</taxon>
        <taxon>Hexapoda</taxon>
        <taxon>Insecta</taxon>
        <taxon>Pterygota</taxon>
        <taxon>Neoptera</taxon>
        <taxon>Endopterygota</taxon>
        <taxon>Diptera</taxon>
        <taxon>Brachycera</taxon>
        <taxon>Muscomorpha</taxon>
        <taxon>Hippoboscoidea</taxon>
        <taxon>Glossinidae</taxon>
        <taxon>Glossina</taxon>
    </lineage>
</organism>
<evidence type="ECO:0000256" key="9">
    <source>
        <dbReference type="ARBA" id="ARBA00023173"/>
    </source>
</evidence>
<keyword evidence="10" id="KW-0325">Glycoprotein</keyword>
<feature type="compositionally biased region" description="Basic and acidic residues" evidence="14">
    <location>
        <begin position="1109"/>
        <end position="1128"/>
    </location>
</feature>
<dbReference type="GO" id="GO:0005886">
    <property type="term" value="C:plasma membrane"/>
    <property type="evidence" value="ECO:0007669"/>
    <property type="project" value="UniProtKB-SubCell"/>
</dbReference>
<feature type="region of interest" description="Disordered" evidence="14">
    <location>
        <begin position="577"/>
        <end position="612"/>
    </location>
</feature>
<dbReference type="AlphaFoldDB" id="A0A1B0BDY5"/>
<keyword evidence="12 13" id="KW-0407">Ion channel</keyword>
<dbReference type="Pfam" id="PF04906">
    <property type="entry name" value="Tweety"/>
    <property type="match status" value="1"/>
</dbReference>
<keyword evidence="6 13" id="KW-1133">Transmembrane helix</keyword>
<dbReference type="PANTHER" id="PTHR12424:SF18">
    <property type="entry name" value="PROTEIN TWEETY-2"/>
    <property type="match status" value="1"/>
</dbReference>
<evidence type="ECO:0000256" key="2">
    <source>
        <dbReference type="ARBA" id="ARBA00009849"/>
    </source>
</evidence>
<feature type="region of interest" description="Disordered" evidence="14">
    <location>
        <begin position="996"/>
        <end position="1023"/>
    </location>
</feature>
<reference evidence="16" key="1">
    <citation type="submission" date="2015-01" db="EMBL/GenBank/DDBJ databases">
        <authorList>
            <person name="Aksoy S."/>
            <person name="Warren W."/>
            <person name="Wilson R.K."/>
        </authorList>
    </citation>
    <scope>NUCLEOTIDE SEQUENCE [LARGE SCALE GENOMIC DNA]</scope>
    <source>
        <strain evidence="16">IAEA</strain>
    </source>
</reference>
<evidence type="ECO:0000256" key="4">
    <source>
        <dbReference type="ARBA" id="ARBA00022475"/>
    </source>
</evidence>
<evidence type="ECO:0000256" key="13">
    <source>
        <dbReference type="RuleBase" id="RU361114"/>
    </source>
</evidence>
<feature type="compositionally biased region" description="Polar residues" evidence="14">
    <location>
        <begin position="1150"/>
        <end position="1171"/>
    </location>
</feature>
<feature type="compositionally biased region" description="Basic and acidic residues" evidence="14">
    <location>
        <begin position="833"/>
        <end position="866"/>
    </location>
</feature>
<dbReference type="EMBL" id="JXJN01012728">
    <property type="status" value="NOT_ANNOTATED_CDS"/>
    <property type="molecule type" value="Genomic_DNA"/>
</dbReference>
<dbReference type="EnsemblMetazoa" id="GPPI026964-RA">
    <property type="protein sequence ID" value="GPPI026964-PA"/>
    <property type="gene ID" value="GPPI026964"/>
</dbReference>
<feature type="compositionally biased region" description="Polar residues" evidence="14">
    <location>
        <begin position="889"/>
        <end position="925"/>
    </location>
</feature>
<feature type="compositionally biased region" description="Low complexity" evidence="14">
    <location>
        <begin position="776"/>
        <end position="788"/>
    </location>
</feature>
<evidence type="ECO:0000313" key="16">
    <source>
        <dbReference type="Proteomes" id="UP000092460"/>
    </source>
</evidence>
<feature type="compositionally biased region" description="Basic and acidic residues" evidence="14">
    <location>
        <begin position="594"/>
        <end position="604"/>
    </location>
</feature>
<dbReference type="GO" id="GO:0072320">
    <property type="term" value="F:volume-sensitive chloride channel activity"/>
    <property type="evidence" value="ECO:0007669"/>
    <property type="project" value="TreeGrafter"/>
</dbReference>
<comment type="subcellular location">
    <subcellularLocation>
        <location evidence="1">Cell membrane</location>
        <topology evidence="1">Multi-pass membrane protein</topology>
    </subcellularLocation>
</comment>
<keyword evidence="7 13" id="KW-0406">Ion transport</keyword>
<dbReference type="GO" id="GO:0034707">
    <property type="term" value="C:chloride channel complex"/>
    <property type="evidence" value="ECO:0007669"/>
    <property type="project" value="UniProtKB-UniRule"/>
</dbReference>
<evidence type="ECO:0000256" key="3">
    <source>
        <dbReference type="ARBA" id="ARBA00022448"/>
    </source>
</evidence>
<proteinExistence type="inferred from homology"/>
<dbReference type="GO" id="GO:0005229">
    <property type="term" value="F:intracellularly calcium-gated chloride channel activity"/>
    <property type="evidence" value="ECO:0007669"/>
    <property type="project" value="TreeGrafter"/>
</dbReference>
<evidence type="ECO:0000256" key="6">
    <source>
        <dbReference type="ARBA" id="ARBA00022989"/>
    </source>
</evidence>
<evidence type="ECO:0000256" key="8">
    <source>
        <dbReference type="ARBA" id="ARBA00023136"/>
    </source>
</evidence>
<feature type="compositionally biased region" description="Basic residues" evidence="14">
    <location>
        <begin position="1192"/>
        <end position="1212"/>
    </location>
</feature>
<comment type="caution">
    <text evidence="13">Lacks conserved residue(s) required for the propagation of feature annotation.</text>
</comment>
<comment type="similarity">
    <text evidence="2 13">Belongs to the tweety family.</text>
</comment>
<evidence type="ECO:0000256" key="7">
    <source>
        <dbReference type="ARBA" id="ARBA00023065"/>
    </source>
</evidence>
<evidence type="ECO:0000313" key="15">
    <source>
        <dbReference type="EnsemblMetazoa" id="GPPI026964-PA"/>
    </source>
</evidence>
<feature type="transmembrane region" description="Helical" evidence="13">
    <location>
        <begin position="230"/>
        <end position="255"/>
    </location>
</feature>
<feature type="compositionally biased region" description="Polar residues" evidence="14">
    <location>
        <begin position="867"/>
        <end position="876"/>
    </location>
</feature>
<dbReference type="VEuPathDB" id="VectorBase:GPPI026964"/>
<accession>A0A1B0BDY5</accession>
<dbReference type="InterPro" id="IPR006990">
    <property type="entry name" value="Tweety"/>
</dbReference>
<feature type="region of interest" description="Disordered" evidence="14">
    <location>
        <begin position="696"/>
        <end position="737"/>
    </location>
</feature>
<dbReference type="PANTHER" id="PTHR12424">
    <property type="entry name" value="TWEETY-RELATED"/>
    <property type="match status" value="1"/>
</dbReference>
<feature type="region of interest" description="Disordered" evidence="14">
    <location>
        <begin position="1106"/>
        <end position="1128"/>
    </location>
</feature>